<feature type="compositionally biased region" description="Polar residues" evidence="1">
    <location>
        <begin position="13"/>
        <end position="23"/>
    </location>
</feature>
<dbReference type="EMBL" id="CAJVCH010542012">
    <property type="protein sequence ID" value="CAG7827037.1"/>
    <property type="molecule type" value="Genomic_DNA"/>
</dbReference>
<name>A0A8J2PF39_9HEXA</name>
<evidence type="ECO:0000313" key="3">
    <source>
        <dbReference type="Proteomes" id="UP000708208"/>
    </source>
</evidence>
<dbReference type="Proteomes" id="UP000708208">
    <property type="component" value="Unassembled WGS sequence"/>
</dbReference>
<comment type="caution">
    <text evidence="2">The sequence shown here is derived from an EMBL/GenBank/DDBJ whole genome shotgun (WGS) entry which is preliminary data.</text>
</comment>
<evidence type="ECO:0000256" key="1">
    <source>
        <dbReference type="SAM" id="MobiDB-lite"/>
    </source>
</evidence>
<reference evidence="2" key="1">
    <citation type="submission" date="2021-06" db="EMBL/GenBank/DDBJ databases">
        <authorList>
            <person name="Hodson N. C."/>
            <person name="Mongue J. A."/>
            <person name="Jaron S. K."/>
        </authorList>
    </citation>
    <scope>NUCLEOTIDE SEQUENCE</scope>
</reference>
<feature type="compositionally biased region" description="Basic and acidic residues" evidence="1">
    <location>
        <begin position="27"/>
        <end position="36"/>
    </location>
</feature>
<feature type="compositionally biased region" description="Low complexity" evidence="1">
    <location>
        <begin position="74"/>
        <end position="103"/>
    </location>
</feature>
<accession>A0A8J2PF39</accession>
<keyword evidence="3" id="KW-1185">Reference proteome</keyword>
<dbReference type="AlphaFoldDB" id="A0A8J2PF39"/>
<proteinExistence type="predicted"/>
<protein>
    <submittedName>
        <fullName evidence="2">Uncharacterized protein</fullName>
    </submittedName>
</protein>
<feature type="region of interest" description="Disordered" evidence="1">
    <location>
        <begin position="1"/>
        <end position="113"/>
    </location>
</feature>
<organism evidence="2 3">
    <name type="scientific">Allacma fusca</name>
    <dbReference type="NCBI Taxonomy" id="39272"/>
    <lineage>
        <taxon>Eukaryota</taxon>
        <taxon>Metazoa</taxon>
        <taxon>Ecdysozoa</taxon>
        <taxon>Arthropoda</taxon>
        <taxon>Hexapoda</taxon>
        <taxon>Collembola</taxon>
        <taxon>Symphypleona</taxon>
        <taxon>Sminthuridae</taxon>
        <taxon>Allacma</taxon>
    </lineage>
</organism>
<sequence length="184" mass="20002">MRSDHLSKHVKTHNNGSSGSMSIPRSKMIDSDDASKKSVGGVVAKENPGLESRLSDEVTSTTSSDEQSNKGDGSQYSTSSPLSPSSISPSSTPDSYPSAASTPVRSQSGGEDFEEKQLLLQHDHLTPNTSAHQCSQYNPSFYNNTNRMEESPNYPYSHYPNNYPRNNNIVPNNTSPAANMINFN</sequence>
<evidence type="ECO:0000313" key="2">
    <source>
        <dbReference type="EMBL" id="CAG7827037.1"/>
    </source>
</evidence>
<gene>
    <name evidence="2" type="ORF">AFUS01_LOCUS37048</name>
</gene>
<feature type="non-terminal residue" evidence="2">
    <location>
        <position position="184"/>
    </location>
</feature>